<dbReference type="Pfam" id="PF00104">
    <property type="entry name" value="Hormone_recep"/>
    <property type="match status" value="1"/>
</dbReference>
<keyword evidence="8 10" id="KW-0675">Receptor</keyword>
<dbReference type="GO" id="GO:0005634">
    <property type="term" value="C:nucleus"/>
    <property type="evidence" value="ECO:0007669"/>
    <property type="project" value="UniProtKB-SubCell"/>
</dbReference>
<feature type="domain" description="Nuclear receptor" evidence="11">
    <location>
        <begin position="21"/>
        <end position="96"/>
    </location>
</feature>
<keyword evidence="3 10" id="KW-0863">Zinc-finger</keyword>
<dbReference type="PRINTS" id="PR00047">
    <property type="entry name" value="STROIDFINGER"/>
</dbReference>
<reference evidence="13 14" key="2">
    <citation type="journal article" date="2011" name="PLoS Genet.">
        <title>Caenorhabditis briggsae recombinant inbred line genotypes reveal inter-strain incompatibility and the evolution of recombination.</title>
        <authorList>
            <person name="Ross J.A."/>
            <person name="Koboldt D.C."/>
            <person name="Staisch J.E."/>
            <person name="Chamberlin H.M."/>
            <person name="Gupta B.P."/>
            <person name="Miller R.D."/>
            <person name="Baird S.E."/>
            <person name="Haag E.S."/>
        </authorList>
    </citation>
    <scope>NUCLEOTIDE SEQUENCE [LARGE SCALE GENOMIC DNA]</scope>
    <source>
        <strain evidence="13 14">AF16</strain>
    </source>
</reference>
<dbReference type="PANTHER" id="PTHR45680">
    <property type="entry name" value="NUCLEAR HORMONE RECEPTOR FAMILY"/>
    <property type="match status" value="1"/>
</dbReference>
<dbReference type="InterPro" id="IPR051152">
    <property type="entry name" value="C.elegans_Orphan_NR"/>
</dbReference>
<evidence type="ECO:0000256" key="1">
    <source>
        <dbReference type="ARBA" id="ARBA00005993"/>
    </source>
</evidence>
<evidence type="ECO:0000256" key="9">
    <source>
        <dbReference type="ARBA" id="ARBA00023242"/>
    </source>
</evidence>
<dbReference type="WormBase" id="CBG01359a">
    <property type="protein sequence ID" value="CBP46931"/>
    <property type="gene ID" value="WBGene00024612"/>
    <property type="gene designation" value="Cbr-nhr-99.1"/>
</dbReference>
<dbReference type="EMBL" id="HE601256">
    <property type="protein sequence ID" value="CAP22642.2"/>
    <property type="molecule type" value="Genomic_DNA"/>
</dbReference>
<feature type="domain" description="NR LBD" evidence="12">
    <location>
        <begin position="199"/>
        <end position="444"/>
    </location>
</feature>
<comment type="subcellular location">
    <subcellularLocation>
        <location evidence="10">Nucleus</location>
    </subcellularLocation>
</comment>
<sequence>MDIAGSSCSSSPPDLISPRELKNCEVCGKQGHGNHFGAITCRACAAFFRRFGLTSNFHHKKDEKRCGNAINGSFDCKMCRLQKCIDIGMTSHSEISKIAFSVGGVFPDFQFLRDSFHRKNHLMVTKIPPVNLINHLKQIENKFKSMSTFTGRPNLIIYCAPSEKSQKTIIDVQFLLEKASNVLMNGAETPILAANSLEKLSFGFQYLRKKPDISKAKVITKVGRDQTFELWQSDVLKVSKWLTYFDEFQELPHQQKMDMLKGIWIIWSRLEKLATIAMTRREKICEENQVFLDIDDCQVVFEMGSLEIDLSWCSKYTFEQLKFFGKPKVEIIDEMIRTMMNLQPSDVELTYMLCQLCLHHVGRRYQGEILEVTDRLQGILADNLHEYYSNRMGVQNYSRRIANMMKINNWVRQGIQQRRAKVELINIFDVFYVEYSDPEMFVDF</sequence>
<keyword evidence="4 10" id="KW-0862">Zinc</keyword>
<protein>
    <submittedName>
        <fullName evidence="13">Protein CBG01359</fullName>
    </submittedName>
</protein>
<evidence type="ECO:0000259" key="12">
    <source>
        <dbReference type="PROSITE" id="PS51843"/>
    </source>
</evidence>
<evidence type="ECO:0000256" key="3">
    <source>
        <dbReference type="ARBA" id="ARBA00022771"/>
    </source>
</evidence>
<evidence type="ECO:0000259" key="11">
    <source>
        <dbReference type="PROSITE" id="PS51030"/>
    </source>
</evidence>
<keyword evidence="2 10" id="KW-0479">Metal-binding</keyword>
<keyword evidence="5 10" id="KW-0805">Transcription regulation</keyword>
<dbReference type="InterPro" id="IPR035500">
    <property type="entry name" value="NHR-like_dom_sf"/>
</dbReference>
<gene>
    <name evidence="15" type="primary">nhr-99.1</name>
    <name evidence="15" type="synonym">nhr-99</name>
    <name evidence="13 15" type="ORF">CBG01359</name>
    <name evidence="13" type="ORF">CBG_01359</name>
</gene>
<evidence type="ECO:0000256" key="6">
    <source>
        <dbReference type="ARBA" id="ARBA00023125"/>
    </source>
</evidence>
<evidence type="ECO:0000313" key="15">
    <source>
        <dbReference type="WormBase" id="CBG01359a"/>
    </source>
</evidence>
<keyword evidence="14" id="KW-1185">Reference proteome</keyword>
<dbReference type="Proteomes" id="UP000008549">
    <property type="component" value="Unassembled WGS sequence"/>
</dbReference>
<evidence type="ECO:0000256" key="4">
    <source>
        <dbReference type="ARBA" id="ARBA00022833"/>
    </source>
</evidence>
<dbReference type="Pfam" id="PF00105">
    <property type="entry name" value="zf-C4"/>
    <property type="match status" value="1"/>
</dbReference>
<dbReference type="SMART" id="SM00399">
    <property type="entry name" value="ZnF_C4"/>
    <property type="match status" value="1"/>
</dbReference>
<reference evidence="13 14" key="1">
    <citation type="journal article" date="2003" name="PLoS Biol.">
        <title>The genome sequence of Caenorhabditis briggsae: a platform for comparative genomics.</title>
        <authorList>
            <person name="Stein L.D."/>
            <person name="Bao Z."/>
            <person name="Blasiar D."/>
            <person name="Blumenthal T."/>
            <person name="Brent M.R."/>
            <person name="Chen N."/>
            <person name="Chinwalla A."/>
            <person name="Clarke L."/>
            <person name="Clee C."/>
            <person name="Coghlan A."/>
            <person name="Coulson A."/>
            <person name="D'Eustachio P."/>
            <person name="Fitch D.H."/>
            <person name="Fulton L.A."/>
            <person name="Fulton R.E."/>
            <person name="Griffiths-Jones S."/>
            <person name="Harris T.W."/>
            <person name="Hillier L.W."/>
            <person name="Kamath R."/>
            <person name="Kuwabara P.E."/>
            <person name="Mardis E.R."/>
            <person name="Marra M.A."/>
            <person name="Miner T.L."/>
            <person name="Minx P."/>
            <person name="Mullikin J.C."/>
            <person name="Plumb R.W."/>
            <person name="Rogers J."/>
            <person name="Schein J.E."/>
            <person name="Sohrmann M."/>
            <person name="Spieth J."/>
            <person name="Stajich J.E."/>
            <person name="Wei C."/>
            <person name="Willey D."/>
            <person name="Wilson R.K."/>
            <person name="Durbin R."/>
            <person name="Waterston R.H."/>
        </authorList>
    </citation>
    <scope>NUCLEOTIDE SEQUENCE [LARGE SCALE GENOMIC DNA]</scope>
    <source>
        <strain evidence="13 14">AF16</strain>
    </source>
</reference>
<accession>A8WQ84</accession>
<dbReference type="PROSITE" id="PS51030">
    <property type="entry name" value="NUCLEAR_REC_DBD_2"/>
    <property type="match status" value="1"/>
</dbReference>
<evidence type="ECO:0000256" key="10">
    <source>
        <dbReference type="RuleBase" id="RU004334"/>
    </source>
</evidence>
<keyword evidence="6 10" id="KW-0238">DNA-binding</keyword>
<dbReference type="SUPFAM" id="SSF57716">
    <property type="entry name" value="Glucocorticoid receptor-like (DNA-binding domain)"/>
    <property type="match status" value="1"/>
</dbReference>
<comment type="similarity">
    <text evidence="1 10">Belongs to the nuclear hormone receptor family.</text>
</comment>
<dbReference type="InterPro" id="IPR000536">
    <property type="entry name" value="Nucl_hrmn_rcpt_lig-bd"/>
</dbReference>
<dbReference type="InterPro" id="IPR001628">
    <property type="entry name" value="Znf_hrmn_rcpt"/>
</dbReference>
<dbReference type="PROSITE" id="PS00031">
    <property type="entry name" value="NUCLEAR_REC_DBD_1"/>
    <property type="match status" value="1"/>
</dbReference>
<evidence type="ECO:0000313" key="14">
    <source>
        <dbReference type="Proteomes" id="UP000008549"/>
    </source>
</evidence>
<evidence type="ECO:0000256" key="2">
    <source>
        <dbReference type="ARBA" id="ARBA00022723"/>
    </source>
</evidence>
<dbReference type="Gene3D" id="3.30.50.10">
    <property type="entry name" value="Erythroid Transcription Factor GATA-1, subunit A"/>
    <property type="match status" value="1"/>
</dbReference>
<dbReference type="GO" id="GO:0043565">
    <property type="term" value="F:sequence-specific DNA binding"/>
    <property type="evidence" value="ECO:0007669"/>
    <property type="project" value="InterPro"/>
</dbReference>
<dbReference type="InterPro" id="IPR013088">
    <property type="entry name" value="Znf_NHR/GATA"/>
</dbReference>
<dbReference type="PANTHER" id="PTHR45680:SF12">
    <property type="entry name" value="NUCLEAR HORMONE RECEPTOR FAMILY-RELATED"/>
    <property type="match status" value="1"/>
</dbReference>
<dbReference type="STRING" id="6238.A8WQ84"/>
<dbReference type="InParanoid" id="A8WQ84"/>
<name>A8WQ84_CAEBR</name>
<dbReference type="PROSITE" id="PS51843">
    <property type="entry name" value="NR_LBD"/>
    <property type="match status" value="1"/>
</dbReference>
<evidence type="ECO:0000313" key="13">
    <source>
        <dbReference type="EMBL" id="CAP22642.2"/>
    </source>
</evidence>
<dbReference type="GO" id="GO:0003700">
    <property type="term" value="F:DNA-binding transcription factor activity"/>
    <property type="evidence" value="ECO:0007669"/>
    <property type="project" value="InterPro"/>
</dbReference>
<dbReference type="AlphaFoldDB" id="A8WQ84"/>
<dbReference type="SMART" id="SM00430">
    <property type="entry name" value="HOLI"/>
    <property type="match status" value="1"/>
</dbReference>
<evidence type="ECO:0000256" key="8">
    <source>
        <dbReference type="ARBA" id="ARBA00023170"/>
    </source>
</evidence>
<dbReference type="HOGENOM" id="CLU_007368_7_1_1"/>
<evidence type="ECO:0000256" key="7">
    <source>
        <dbReference type="ARBA" id="ARBA00023163"/>
    </source>
</evidence>
<organism evidence="13 14">
    <name type="scientific">Caenorhabditis briggsae</name>
    <dbReference type="NCBI Taxonomy" id="6238"/>
    <lineage>
        <taxon>Eukaryota</taxon>
        <taxon>Metazoa</taxon>
        <taxon>Ecdysozoa</taxon>
        <taxon>Nematoda</taxon>
        <taxon>Chromadorea</taxon>
        <taxon>Rhabditida</taxon>
        <taxon>Rhabditina</taxon>
        <taxon>Rhabditomorpha</taxon>
        <taxon>Rhabditoidea</taxon>
        <taxon>Rhabditidae</taxon>
        <taxon>Peloderinae</taxon>
        <taxon>Caenorhabditis</taxon>
    </lineage>
</organism>
<dbReference type="eggNOG" id="KOG3575">
    <property type="taxonomic scope" value="Eukaryota"/>
</dbReference>
<proteinExistence type="inferred from homology"/>
<dbReference type="Gene3D" id="1.10.565.10">
    <property type="entry name" value="Retinoid X Receptor"/>
    <property type="match status" value="1"/>
</dbReference>
<evidence type="ECO:0000256" key="5">
    <source>
        <dbReference type="ARBA" id="ARBA00023015"/>
    </source>
</evidence>
<dbReference type="SUPFAM" id="SSF48508">
    <property type="entry name" value="Nuclear receptor ligand-binding domain"/>
    <property type="match status" value="1"/>
</dbReference>
<dbReference type="GO" id="GO:0008270">
    <property type="term" value="F:zinc ion binding"/>
    <property type="evidence" value="ECO:0007669"/>
    <property type="project" value="UniProtKB-KW"/>
</dbReference>
<keyword evidence="9 10" id="KW-0539">Nucleus</keyword>
<dbReference type="OMA" id="NLIIYCA"/>
<keyword evidence="7 10" id="KW-0804">Transcription</keyword>